<feature type="non-terminal residue" evidence="1">
    <location>
        <position position="51"/>
    </location>
</feature>
<accession>A0ABS8WHF0</accession>
<evidence type="ECO:0000313" key="1">
    <source>
        <dbReference type="EMBL" id="MCE3049531.1"/>
    </source>
</evidence>
<sequence>MASHANKVKEVDTSSKGFKRLSKGVALSLSVPRAPLLGGLELKLWSSMDLN</sequence>
<name>A0ABS8WHF0_DATST</name>
<dbReference type="EMBL" id="JACEIK010006965">
    <property type="protein sequence ID" value="MCE3049531.1"/>
    <property type="molecule type" value="Genomic_DNA"/>
</dbReference>
<organism evidence="1 2">
    <name type="scientific">Datura stramonium</name>
    <name type="common">Jimsonweed</name>
    <name type="synonym">Common thornapple</name>
    <dbReference type="NCBI Taxonomy" id="4076"/>
    <lineage>
        <taxon>Eukaryota</taxon>
        <taxon>Viridiplantae</taxon>
        <taxon>Streptophyta</taxon>
        <taxon>Embryophyta</taxon>
        <taxon>Tracheophyta</taxon>
        <taxon>Spermatophyta</taxon>
        <taxon>Magnoliopsida</taxon>
        <taxon>eudicotyledons</taxon>
        <taxon>Gunneridae</taxon>
        <taxon>Pentapetalae</taxon>
        <taxon>asterids</taxon>
        <taxon>lamiids</taxon>
        <taxon>Solanales</taxon>
        <taxon>Solanaceae</taxon>
        <taxon>Solanoideae</taxon>
        <taxon>Datureae</taxon>
        <taxon>Datura</taxon>
    </lineage>
</organism>
<dbReference type="Proteomes" id="UP000823775">
    <property type="component" value="Unassembled WGS sequence"/>
</dbReference>
<evidence type="ECO:0000313" key="2">
    <source>
        <dbReference type="Proteomes" id="UP000823775"/>
    </source>
</evidence>
<keyword evidence="2" id="KW-1185">Reference proteome</keyword>
<gene>
    <name evidence="1" type="ORF">HAX54_045116</name>
</gene>
<reference evidence="1 2" key="1">
    <citation type="journal article" date="2021" name="BMC Genomics">
        <title>Datura genome reveals duplications of psychoactive alkaloid biosynthetic genes and high mutation rate following tissue culture.</title>
        <authorList>
            <person name="Rajewski A."/>
            <person name="Carter-House D."/>
            <person name="Stajich J."/>
            <person name="Litt A."/>
        </authorList>
    </citation>
    <scope>NUCLEOTIDE SEQUENCE [LARGE SCALE GENOMIC DNA]</scope>
    <source>
        <strain evidence="1">AR-01</strain>
    </source>
</reference>
<proteinExistence type="predicted"/>
<comment type="caution">
    <text evidence="1">The sequence shown here is derived from an EMBL/GenBank/DDBJ whole genome shotgun (WGS) entry which is preliminary data.</text>
</comment>
<protein>
    <submittedName>
        <fullName evidence="1">Uncharacterized protein</fullName>
    </submittedName>
</protein>